<dbReference type="InterPro" id="IPR029039">
    <property type="entry name" value="Flavoprotein-like_sf"/>
</dbReference>
<dbReference type="Gene3D" id="3.40.50.360">
    <property type="match status" value="1"/>
</dbReference>
<evidence type="ECO:0000313" key="3">
    <source>
        <dbReference type="Proteomes" id="UP001064087"/>
    </source>
</evidence>
<keyword evidence="3" id="KW-1185">Reference proteome</keyword>
<organism evidence="2 3">
    <name type="scientific">Roseovarius pelagicus</name>
    <dbReference type="NCBI Taxonomy" id="2980108"/>
    <lineage>
        <taxon>Bacteria</taxon>
        <taxon>Pseudomonadati</taxon>
        <taxon>Pseudomonadota</taxon>
        <taxon>Alphaproteobacteria</taxon>
        <taxon>Rhodobacterales</taxon>
        <taxon>Roseobacteraceae</taxon>
        <taxon>Roseovarius</taxon>
    </lineage>
</organism>
<gene>
    <name evidence="2" type="ORF">N7U68_12935</name>
</gene>
<accession>A0ABY6D7A3</accession>
<reference evidence="2" key="1">
    <citation type="submission" date="2022-10" db="EMBL/GenBank/DDBJ databases">
        <title>Roseovarius pelagicus sp. nov., isolated from Arctic seawater.</title>
        <authorList>
            <person name="Hong Y.W."/>
            <person name="Hwang C.Y."/>
        </authorList>
    </citation>
    <scope>NUCLEOTIDE SEQUENCE</scope>
    <source>
        <strain evidence="2">HL-MP18</strain>
    </source>
</reference>
<proteinExistence type="predicted"/>
<dbReference type="SUPFAM" id="SSF52218">
    <property type="entry name" value="Flavoproteins"/>
    <property type="match status" value="1"/>
</dbReference>
<dbReference type="EMBL" id="CP106738">
    <property type="protein sequence ID" value="UXX82017.1"/>
    <property type="molecule type" value="Genomic_DNA"/>
</dbReference>
<dbReference type="PANTHER" id="PTHR30543">
    <property type="entry name" value="CHROMATE REDUCTASE"/>
    <property type="match status" value="1"/>
</dbReference>
<evidence type="ECO:0000313" key="2">
    <source>
        <dbReference type="EMBL" id="UXX82017.1"/>
    </source>
</evidence>
<dbReference type="RefSeq" id="WP_263047061.1">
    <property type="nucleotide sequence ID" value="NZ_CP106738.1"/>
</dbReference>
<protein>
    <submittedName>
        <fullName evidence="2">NAD(P)H-dependent oxidoreductase</fullName>
    </submittedName>
</protein>
<dbReference type="Pfam" id="PF03358">
    <property type="entry name" value="FMN_red"/>
    <property type="match status" value="1"/>
</dbReference>
<dbReference type="Proteomes" id="UP001064087">
    <property type="component" value="Chromosome"/>
</dbReference>
<dbReference type="InterPro" id="IPR050712">
    <property type="entry name" value="NAD(P)H-dep_reductase"/>
</dbReference>
<dbReference type="InterPro" id="IPR005025">
    <property type="entry name" value="FMN_Rdtase-like_dom"/>
</dbReference>
<feature type="domain" description="NADPH-dependent FMN reductase-like" evidence="1">
    <location>
        <begin position="5"/>
        <end position="145"/>
    </location>
</feature>
<dbReference type="PANTHER" id="PTHR30543:SF21">
    <property type="entry name" value="NAD(P)H-DEPENDENT FMN REDUCTASE LOT6"/>
    <property type="match status" value="1"/>
</dbReference>
<sequence>MTKPTLLLMSGSLREASYNKMLLREAAAAYGDANVIEADLDLPLYDGDVEDRGIPEKVTTLIKQVRGADALVIGAPEYNKGISGVLKNALDWLSRVKPWPTQDKPAVVMSAAGGRSGGETAHFMTLSILTQLQVNVVHGPLILIAAAQNEFDENGALTNDFLKGQVADRMARLRGMIG</sequence>
<name>A0ABY6D7A3_9RHOB</name>
<evidence type="ECO:0000259" key="1">
    <source>
        <dbReference type="Pfam" id="PF03358"/>
    </source>
</evidence>